<dbReference type="Proteomes" id="UP000552644">
    <property type="component" value="Unassembled WGS sequence"/>
</dbReference>
<dbReference type="PANTHER" id="PTHR43669:SF3">
    <property type="entry name" value="ALCOHOL DEHYDROGENASE, PUTATIVE (AFU_ORTHOLOGUE AFUA_3G03445)-RELATED"/>
    <property type="match status" value="1"/>
</dbReference>
<evidence type="ECO:0000313" key="5">
    <source>
        <dbReference type="Proteomes" id="UP000552644"/>
    </source>
</evidence>
<dbReference type="PRINTS" id="PR00080">
    <property type="entry name" value="SDRFAMILY"/>
</dbReference>
<name>A0A7W7VPG6_9ACTN</name>
<protein>
    <submittedName>
        <fullName evidence="4">NAD(P)-dependent dehydrogenase (Short-subunit alcohol dehydrogenase family)</fullName>
    </submittedName>
</protein>
<dbReference type="AlphaFoldDB" id="A0A7W7VPG6"/>
<organism evidence="4 5">
    <name type="scientific">Streptosporangium saharense</name>
    <dbReference type="NCBI Taxonomy" id="1706840"/>
    <lineage>
        <taxon>Bacteria</taxon>
        <taxon>Bacillati</taxon>
        <taxon>Actinomycetota</taxon>
        <taxon>Actinomycetes</taxon>
        <taxon>Streptosporangiales</taxon>
        <taxon>Streptosporangiaceae</taxon>
        <taxon>Streptosporangium</taxon>
    </lineage>
</organism>
<evidence type="ECO:0000256" key="1">
    <source>
        <dbReference type="ARBA" id="ARBA00006484"/>
    </source>
</evidence>
<dbReference type="InterPro" id="IPR002347">
    <property type="entry name" value="SDR_fam"/>
</dbReference>
<dbReference type="Pfam" id="PF00106">
    <property type="entry name" value="adh_short"/>
    <property type="match status" value="1"/>
</dbReference>
<sequence>MDLRLSGKVAVVTGASKGIGLAIVSTLLAEGVRVVAASRGSSEELEALAGPDLVHVAADLMEPDAPGLVVARAAEEFGGLDILVNNAGGRPPGVTLPRSSFFEANDDDWRAVFEFNLFSVVRAVRAAVPLMLRRGGGSIVNVSSANGRQPSPMNVDYGAAKAGMNNLAKALSEEFGPQGVRVNTVSPGPVLTPWWTEKGGAADVIAAMAGSDHDSVLNKVAPEMMRLTTGRLVDPQEVADVVALLASPRSASTTGADFVVDGGLLKAV</sequence>
<proteinExistence type="inferred from homology"/>
<evidence type="ECO:0000313" key="4">
    <source>
        <dbReference type="EMBL" id="MBB4917941.1"/>
    </source>
</evidence>
<dbReference type="PRINTS" id="PR00081">
    <property type="entry name" value="GDHRDH"/>
</dbReference>
<gene>
    <name evidence="4" type="ORF">FHS44_005061</name>
</gene>
<dbReference type="RefSeq" id="WP_184718657.1">
    <property type="nucleotide sequence ID" value="NZ_JACHJP010000005.1"/>
</dbReference>
<dbReference type="SUPFAM" id="SSF51735">
    <property type="entry name" value="NAD(P)-binding Rossmann-fold domains"/>
    <property type="match status" value="1"/>
</dbReference>
<comment type="caution">
    <text evidence="4">The sequence shown here is derived from an EMBL/GenBank/DDBJ whole genome shotgun (WGS) entry which is preliminary data.</text>
</comment>
<dbReference type="FunFam" id="3.40.50.720:FF:000084">
    <property type="entry name" value="Short-chain dehydrogenase reductase"/>
    <property type="match status" value="1"/>
</dbReference>
<reference evidence="4 5" key="1">
    <citation type="submission" date="2020-08" db="EMBL/GenBank/DDBJ databases">
        <title>Genomic Encyclopedia of Type Strains, Phase III (KMG-III): the genomes of soil and plant-associated and newly described type strains.</title>
        <authorList>
            <person name="Whitman W."/>
        </authorList>
    </citation>
    <scope>NUCLEOTIDE SEQUENCE [LARGE SCALE GENOMIC DNA]</scope>
    <source>
        <strain evidence="4 5">CECT 8840</strain>
    </source>
</reference>
<dbReference type="GO" id="GO:0016491">
    <property type="term" value="F:oxidoreductase activity"/>
    <property type="evidence" value="ECO:0007669"/>
    <property type="project" value="UniProtKB-KW"/>
</dbReference>
<keyword evidence="5" id="KW-1185">Reference proteome</keyword>
<evidence type="ECO:0000256" key="2">
    <source>
        <dbReference type="ARBA" id="ARBA00023002"/>
    </source>
</evidence>
<dbReference type="InterPro" id="IPR020904">
    <property type="entry name" value="Sc_DH/Rdtase_CS"/>
</dbReference>
<dbReference type="InterPro" id="IPR036291">
    <property type="entry name" value="NAD(P)-bd_dom_sf"/>
</dbReference>
<accession>A0A7W7VPG6</accession>
<dbReference type="EMBL" id="JACHJP010000005">
    <property type="protein sequence ID" value="MBB4917941.1"/>
    <property type="molecule type" value="Genomic_DNA"/>
</dbReference>
<keyword evidence="2" id="KW-0560">Oxidoreductase</keyword>
<dbReference type="PANTHER" id="PTHR43669">
    <property type="entry name" value="5-KETO-D-GLUCONATE 5-REDUCTASE"/>
    <property type="match status" value="1"/>
</dbReference>
<dbReference type="Gene3D" id="3.40.50.720">
    <property type="entry name" value="NAD(P)-binding Rossmann-like Domain"/>
    <property type="match status" value="1"/>
</dbReference>
<comment type="similarity">
    <text evidence="1 3">Belongs to the short-chain dehydrogenases/reductases (SDR) family.</text>
</comment>
<evidence type="ECO:0000256" key="3">
    <source>
        <dbReference type="RuleBase" id="RU000363"/>
    </source>
</evidence>
<dbReference type="PROSITE" id="PS00061">
    <property type="entry name" value="ADH_SHORT"/>
    <property type="match status" value="1"/>
</dbReference>
<dbReference type="CDD" id="cd05233">
    <property type="entry name" value="SDR_c"/>
    <property type="match status" value="1"/>
</dbReference>